<dbReference type="PANTHER" id="PTHR30349">
    <property type="entry name" value="PHAGE INTEGRASE-RELATED"/>
    <property type="match status" value="1"/>
</dbReference>
<keyword evidence="5" id="KW-1185">Reference proteome</keyword>
<organism evidence="4 5">
    <name type="scientific">Pseudoduganella rivuli</name>
    <dbReference type="NCBI Taxonomy" id="2666085"/>
    <lineage>
        <taxon>Bacteria</taxon>
        <taxon>Pseudomonadati</taxon>
        <taxon>Pseudomonadota</taxon>
        <taxon>Betaproteobacteria</taxon>
        <taxon>Burkholderiales</taxon>
        <taxon>Oxalobacteraceae</taxon>
        <taxon>Telluria group</taxon>
        <taxon>Pseudoduganella</taxon>
    </lineage>
</organism>
<evidence type="ECO:0000313" key="5">
    <source>
        <dbReference type="Proteomes" id="UP000446768"/>
    </source>
</evidence>
<dbReference type="RefSeq" id="WP_371868010.1">
    <property type="nucleotide sequence ID" value="NZ_WKJJ01000010.1"/>
</dbReference>
<comment type="caution">
    <text evidence="4">The sequence shown here is derived from an EMBL/GenBank/DDBJ whole genome shotgun (WGS) entry which is preliminary data.</text>
</comment>
<dbReference type="PANTHER" id="PTHR30349:SF64">
    <property type="entry name" value="PROPHAGE INTEGRASE INTD-RELATED"/>
    <property type="match status" value="1"/>
</dbReference>
<protein>
    <submittedName>
        <fullName evidence="4">Tyrosine-type recombinase/integrase</fullName>
    </submittedName>
</protein>
<feature type="domain" description="Tyr recombinase" evidence="3">
    <location>
        <begin position="182"/>
        <end position="372"/>
    </location>
</feature>
<dbReference type="Pfam" id="PF00589">
    <property type="entry name" value="Phage_integrase"/>
    <property type="match status" value="1"/>
</dbReference>
<dbReference type="GO" id="GO:0015074">
    <property type="term" value="P:DNA integration"/>
    <property type="evidence" value="ECO:0007669"/>
    <property type="project" value="UniProtKB-KW"/>
</dbReference>
<dbReference type="GO" id="GO:0003677">
    <property type="term" value="F:DNA binding"/>
    <property type="evidence" value="ECO:0007669"/>
    <property type="project" value="InterPro"/>
</dbReference>
<evidence type="ECO:0000256" key="1">
    <source>
        <dbReference type="ARBA" id="ARBA00022908"/>
    </source>
</evidence>
<dbReference type="EMBL" id="WKJJ01000010">
    <property type="protein sequence ID" value="MRV73558.1"/>
    <property type="molecule type" value="Genomic_DNA"/>
</dbReference>
<dbReference type="Gene3D" id="1.10.443.10">
    <property type="entry name" value="Intergrase catalytic core"/>
    <property type="match status" value="1"/>
</dbReference>
<dbReference type="AlphaFoldDB" id="A0A7X2IPH2"/>
<accession>A0A7X2IPH2</accession>
<dbReference type="CDD" id="cd00796">
    <property type="entry name" value="INT_Rci_Hp1_C"/>
    <property type="match status" value="1"/>
</dbReference>
<keyword evidence="1" id="KW-0229">DNA integration</keyword>
<name>A0A7X2IPH2_9BURK</name>
<dbReference type="GO" id="GO:0006310">
    <property type="term" value="P:DNA recombination"/>
    <property type="evidence" value="ECO:0007669"/>
    <property type="project" value="UniProtKB-KW"/>
</dbReference>
<dbReference type="InterPro" id="IPR011010">
    <property type="entry name" value="DNA_brk_join_enz"/>
</dbReference>
<gene>
    <name evidence="4" type="ORF">GJ700_17740</name>
</gene>
<dbReference type="InterPro" id="IPR013762">
    <property type="entry name" value="Integrase-like_cat_sf"/>
</dbReference>
<keyword evidence="2" id="KW-0233">DNA recombination</keyword>
<dbReference type="SUPFAM" id="SSF56349">
    <property type="entry name" value="DNA breaking-rejoining enzymes"/>
    <property type="match status" value="1"/>
</dbReference>
<dbReference type="Proteomes" id="UP000446768">
    <property type="component" value="Unassembled WGS sequence"/>
</dbReference>
<dbReference type="PROSITE" id="PS51898">
    <property type="entry name" value="TYR_RECOMBINASE"/>
    <property type="match status" value="1"/>
</dbReference>
<evidence type="ECO:0000259" key="3">
    <source>
        <dbReference type="PROSITE" id="PS51898"/>
    </source>
</evidence>
<proteinExistence type="predicted"/>
<sequence>MGLHKRDNSSNWYYAFQVKNKKYVGSTGTANKTKALQVEREMRNKIHSETFLGEAEEVSLRDAVLRYLEPRKQFSYYRGMESISRKMFGSKRDSKSKKDYPCYGLPTNLLLHEIQTKHVERLVAKRRAEGDKPATIKHEIGLIRSTLREMQKLGYKTARDVVFPQLKTSYRLRYLDSNDEAALLRELDPKIIRSGLKSVEERTPEMQRNVQDNYDLVIMLLDTGCRYSEAANIPWSCIDLEAGTLSIYRSKVNNEDVLYMTNRLREVMTRRFAERLPDARYVFENKVGKARGYAAQAIKKAMDRAGLNDENVVRDKGGKVTMHTLRHSYASKLVKNGISLFEVSVLLGHSDSKMTQRYAHLAPNDASRKAVSLIDSLQADSLVNR</sequence>
<evidence type="ECO:0000256" key="2">
    <source>
        <dbReference type="ARBA" id="ARBA00023172"/>
    </source>
</evidence>
<dbReference type="InterPro" id="IPR002104">
    <property type="entry name" value="Integrase_catalytic"/>
</dbReference>
<reference evidence="4 5" key="1">
    <citation type="submission" date="2019-11" db="EMBL/GenBank/DDBJ databases">
        <title>Novel species isolated from a subtropical stream in China.</title>
        <authorList>
            <person name="Lu H."/>
        </authorList>
    </citation>
    <scope>NUCLEOTIDE SEQUENCE [LARGE SCALE GENOMIC DNA]</scope>
    <source>
        <strain evidence="4 5">FT92W</strain>
    </source>
</reference>
<dbReference type="InterPro" id="IPR050090">
    <property type="entry name" value="Tyrosine_recombinase_XerCD"/>
</dbReference>
<evidence type="ECO:0000313" key="4">
    <source>
        <dbReference type="EMBL" id="MRV73558.1"/>
    </source>
</evidence>